<sequence>MSAPSSTLTELNREAHRRAAARYRWDHATELREKAQIRMAAYRQRFKEQPTVDEQVASRTKEADRKYRTKKRDLLAFKQRICYETCLQANTVTN</sequence>
<proteinExistence type="predicted"/>
<gene>
    <name evidence="1" type="ORF">DFH07DRAFT_967714</name>
</gene>
<dbReference type="Proteomes" id="UP001215280">
    <property type="component" value="Unassembled WGS sequence"/>
</dbReference>
<dbReference type="AlphaFoldDB" id="A0AAD7I4X5"/>
<keyword evidence="2" id="KW-1185">Reference proteome</keyword>
<protein>
    <submittedName>
        <fullName evidence="1">Uncharacterized protein</fullName>
    </submittedName>
</protein>
<organism evidence="1 2">
    <name type="scientific">Mycena maculata</name>
    <dbReference type="NCBI Taxonomy" id="230809"/>
    <lineage>
        <taxon>Eukaryota</taxon>
        <taxon>Fungi</taxon>
        <taxon>Dikarya</taxon>
        <taxon>Basidiomycota</taxon>
        <taxon>Agaricomycotina</taxon>
        <taxon>Agaricomycetes</taxon>
        <taxon>Agaricomycetidae</taxon>
        <taxon>Agaricales</taxon>
        <taxon>Marasmiineae</taxon>
        <taxon>Mycenaceae</taxon>
        <taxon>Mycena</taxon>
    </lineage>
</organism>
<dbReference type="EMBL" id="JARJLG010000163">
    <property type="protein sequence ID" value="KAJ7734168.1"/>
    <property type="molecule type" value="Genomic_DNA"/>
</dbReference>
<reference evidence="1" key="1">
    <citation type="submission" date="2023-03" db="EMBL/GenBank/DDBJ databases">
        <title>Massive genome expansion in bonnet fungi (Mycena s.s.) driven by repeated elements and novel gene families across ecological guilds.</title>
        <authorList>
            <consortium name="Lawrence Berkeley National Laboratory"/>
            <person name="Harder C.B."/>
            <person name="Miyauchi S."/>
            <person name="Viragh M."/>
            <person name="Kuo A."/>
            <person name="Thoen E."/>
            <person name="Andreopoulos B."/>
            <person name="Lu D."/>
            <person name="Skrede I."/>
            <person name="Drula E."/>
            <person name="Henrissat B."/>
            <person name="Morin E."/>
            <person name="Kohler A."/>
            <person name="Barry K."/>
            <person name="LaButti K."/>
            <person name="Morin E."/>
            <person name="Salamov A."/>
            <person name="Lipzen A."/>
            <person name="Mereny Z."/>
            <person name="Hegedus B."/>
            <person name="Baldrian P."/>
            <person name="Stursova M."/>
            <person name="Weitz H."/>
            <person name="Taylor A."/>
            <person name="Grigoriev I.V."/>
            <person name="Nagy L.G."/>
            <person name="Martin F."/>
            <person name="Kauserud H."/>
        </authorList>
    </citation>
    <scope>NUCLEOTIDE SEQUENCE</scope>
    <source>
        <strain evidence="1">CBHHK188m</strain>
    </source>
</reference>
<name>A0AAD7I4X5_9AGAR</name>
<accession>A0AAD7I4X5</accession>
<comment type="caution">
    <text evidence="1">The sequence shown here is derived from an EMBL/GenBank/DDBJ whole genome shotgun (WGS) entry which is preliminary data.</text>
</comment>
<evidence type="ECO:0000313" key="2">
    <source>
        <dbReference type="Proteomes" id="UP001215280"/>
    </source>
</evidence>
<evidence type="ECO:0000313" key="1">
    <source>
        <dbReference type="EMBL" id="KAJ7734168.1"/>
    </source>
</evidence>